<dbReference type="PROSITE" id="PS00680">
    <property type="entry name" value="MAP_1"/>
    <property type="match status" value="1"/>
</dbReference>
<keyword evidence="5 6" id="KW-0378">Hydrolase</keyword>
<dbReference type="GO" id="GO:0046872">
    <property type="term" value="F:metal ion binding"/>
    <property type="evidence" value="ECO:0007669"/>
    <property type="project" value="UniProtKB-UniRule"/>
</dbReference>
<dbReference type="SUPFAM" id="SSF103642">
    <property type="entry name" value="Sec-C motif"/>
    <property type="match status" value="1"/>
</dbReference>
<comment type="function">
    <text evidence="1 6">Removes the N-terminal methionine from nascent proteins. The N-terminal methionine is often cleaved when the second residue in the primary sequence is small and uncharged (Met-Ala-, Cys, Gly, Pro, Ser, Thr, or Val). Requires deformylation of the N(alpha)-formylated initiator methionine before it can be hydrolyzed.</text>
</comment>
<comment type="subunit">
    <text evidence="6">Monomer.</text>
</comment>
<protein>
    <recommendedName>
        <fullName evidence="6 7">Methionine aminopeptidase</fullName>
        <shortName evidence="6">MAP</shortName>
        <shortName evidence="6">MetAP</shortName>
        <ecNumber evidence="6 7">3.4.11.18</ecNumber>
    </recommendedName>
    <alternativeName>
        <fullName evidence="6">Peptidase M</fullName>
    </alternativeName>
</protein>
<dbReference type="InterPro" id="IPR002467">
    <property type="entry name" value="Pept_M24A_MAP1"/>
</dbReference>
<name>A0A3A8K7D3_9BACT</name>
<feature type="binding site" evidence="6">
    <location>
        <position position="260"/>
    </location>
    <ligand>
        <name>substrate</name>
    </ligand>
</feature>
<comment type="catalytic activity">
    <reaction evidence="6 7">
        <text>Release of N-terminal amino acids, preferentially methionine, from peptides and arylamides.</text>
        <dbReference type="EC" id="3.4.11.18"/>
    </reaction>
</comment>
<dbReference type="InterPro" id="IPR036005">
    <property type="entry name" value="Creatinase/aminopeptidase-like"/>
</dbReference>
<dbReference type="EMBL" id="RAWE01000145">
    <property type="protein sequence ID" value="RKG98351.1"/>
    <property type="molecule type" value="Genomic_DNA"/>
</dbReference>
<dbReference type="Pfam" id="PF02810">
    <property type="entry name" value="SEC-C"/>
    <property type="match status" value="1"/>
</dbReference>
<feature type="binding site" evidence="6">
    <location>
        <position position="190"/>
    </location>
    <ligand>
        <name>a divalent metal cation</name>
        <dbReference type="ChEBI" id="CHEBI:60240"/>
        <label>2</label>
        <note>catalytic</note>
    </ligand>
</feature>
<evidence type="ECO:0000256" key="1">
    <source>
        <dbReference type="ARBA" id="ARBA00002521"/>
    </source>
</evidence>
<dbReference type="PRINTS" id="PR00599">
    <property type="entry name" value="MAPEPTIDASE"/>
</dbReference>
<dbReference type="RefSeq" id="WP_120605966.1">
    <property type="nucleotide sequence ID" value="NZ_RAWE01000145.1"/>
</dbReference>
<dbReference type="PANTHER" id="PTHR43330:SF8">
    <property type="entry name" value="METHIONINE AMINOPEPTIDASE 1D, MITOCHONDRIAL"/>
    <property type="match status" value="1"/>
</dbReference>
<proteinExistence type="inferred from homology"/>
<feature type="binding site" evidence="6">
    <location>
        <position position="317"/>
    </location>
    <ligand>
        <name>a divalent metal cation</name>
        <dbReference type="ChEBI" id="CHEBI:60240"/>
        <label>1</label>
    </ligand>
</feature>
<evidence type="ECO:0000256" key="2">
    <source>
        <dbReference type="ARBA" id="ARBA00022438"/>
    </source>
</evidence>
<evidence type="ECO:0000256" key="3">
    <source>
        <dbReference type="ARBA" id="ARBA00022670"/>
    </source>
</evidence>
<feature type="binding site" evidence="6">
    <location>
        <position position="286"/>
    </location>
    <ligand>
        <name>a divalent metal cation</name>
        <dbReference type="ChEBI" id="CHEBI:60240"/>
        <label>2</label>
        <note>catalytic</note>
    </ligand>
</feature>
<dbReference type="SUPFAM" id="SSF55920">
    <property type="entry name" value="Creatinase/aminopeptidase"/>
    <property type="match status" value="1"/>
</dbReference>
<dbReference type="GO" id="GO:0004239">
    <property type="term" value="F:initiator methionyl aminopeptidase activity"/>
    <property type="evidence" value="ECO:0007669"/>
    <property type="project" value="UniProtKB-UniRule"/>
</dbReference>
<dbReference type="PANTHER" id="PTHR43330">
    <property type="entry name" value="METHIONINE AMINOPEPTIDASE"/>
    <property type="match status" value="1"/>
</dbReference>
<dbReference type="HAMAP" id="MF_01974">
    <property type="entry name" value="MetAP_1"/>
    <property type="match status" value="1"/>
</dbReference>
<dbReference type="Gene3D" id="3.90.230.10">
    <property type="entry name" value="Creatinase/methionine aminopeptidase superfamily"/>
    <property type="match status" value="1"/>
</dbReference>
<feature type="binding site" evidence="6">
    <location>
        <position position="190"/>
    </location>
    <ligand>
        <name>a divalent metal cation</name>
        <dbReference type="ChEBI" id="CHEBI:60240"/>
        <label>1</label>
    </ligand>
</feature>
<dbReference type="EC" id="3.4.11.18" evidence="6 7"/>
<feature type="binding site" evidence="6">
    <location>
        <position position="317"/>
    </location>
    <ligand>
        <name>a divalent metal cation</name>
        <dbReference type="ChEBI" id="CHEBI:60240"/>
        <label>2</label>
        <note>catalytic</note>
    </ligand>
</feature>
<dbReference type="Gene3D" id="3.10.450.50">
    <property type="match status" value="1"/>
</dbReference>
<comment type="similarity">
    <text evidence="6">Belongs to the peptidase M24A family. Methionine aminopeptidase type 1 subfamily.</text>
</comment>
<comment type="cofactor">
    <cofactor evidence="6">
        <name>Co(2+)</name>
        <dbReference type="ChEBI" id="CHEBI:48828"/>
    </cofactor>
    <cofactor evidence="6">
        <name>Zn(2+)</name>
        <dbReference type="ChEBI" id="CHEBI:29105"/>
    </cofactor>
    <cofactor evidence="6">
        <name>Mn(2+)</name>
        <dbReference type="ChEBI" id="CHEBI:29035"/>
    </cofactor>
    <cofactor evidence="6">
        <name>Fe(2+)</name>
        <dbReference type="ChEBI" id="CHEBI:29033"/>
    </cofactor>
    <text evidence="6">Binds 2 divalent metal cations per subunit. Has a high-affinity and a low affinity metal-binding site. The true nature of the physiological cofactor is under debate. The enzyme is active with cobalt, zinc, manganese or divalent iron ions. Most likely, methionine aminopeptidases function as mononuclear Fe(2+)-metalloproteases under physiological conditions, and the catalytically relevant metal-binding site has been assigned to the histidine-containing high-affinity site.</text>
</comment>
<keyword evidence="4 6" id="KW-0479">Metal-binding</keyword>
<feature type="compositionally biased region" description="Basic and acidic residues" evidence="8">
    <location>
        <begin position="33"/>
        <end position="49"/>
    </location>
</feature>
<dbReference type="GO" id="GO:0070006">
    <property type="term" value="F:metalloaminopeptidase activity"/>
    <property type="evidence" value="ECO:0007669"/>
    <property type="project" value="UniProtKB-UniRule"/>
</dbReference>
<feature type="binding site" evidence="6">
    <location>
        <position position="253"/>
    </location>
    <ligand>
        <name>a divalent metal cation</name>
        <dbReference type="ChEBI" id="CHEBI:60240"/>
        <label>2</label>
        <note>catalytic</note>
    </ligand>
</feature>
<evidence type="ECO:0000256" key="4">
    <source>
        <dbReference type="ARBA" id="ARBA00022723"/>
    </source>
</evidence>
<keyword evidence="11" id="KW-1185">Reference proteome</keyword>
<evidence type="ECO:0000256" key="7">
    <source>
        <dbReference type="RuleBase" id="RU003653"/>
    </source>
</evidence>
<dbReference type="AlphaFoldDB" id="A0A3A8K7D3"/>
<dbReference type="Proteomes" id="UP000268313">
    <property type="component" value="Unassembled WGS sequence"/>
</dbReference>
<dbReference type="GO" id="GO:0006508">
    <property type="term" value="P:proteolysis"/>
    <property type="evidence" value="ECO:0007669"/>
    <property type="project" value="UniProtKB-KW"/>
</dbReference>
<feature type="binding site" evidence="6">
    <location>
        <position position="162"/>
    </location>
    <ligand>
        <name>substrate</name>
    </ligand>
</feature>
<dbReference type="NCBIfam" id="TIGR00500">
    <property type="entry name" value="met_pdase_I"/>
    <property type="match status" value="1"/>
</dbReference>
<dbReference type="OrthoDB" id="9802055at2"/>
<dbReference type="Pfam" id="PF00557">
    <property type="entry name" value="Peptidase_M24"/>
    <property type="match status" value="1"/>
</dbReference>
<evidence type="ECO:0000256" key="5">
    <source>
        <dbReference type="ARBA" id="ARBA00022801"/>
    </source>
</evidence>
<dbReference type="InterPro" id="IPR001714">
    <property type="entry name" value="Pept_M24_MAP"/>
</dbReference>
<evidence type="ECO:0000313" key="11">
    <source>
        <dbReference type="Proteomes" id="UP000268313"/>
    </source>
</evidence>
<comment type="caution">
    <text evidence="10">The sequence shown here is derived from an EMBL/GenBank/DDBJ whole genome shotgun (WGS) entry which is preliminary data.</text>
</comment>
<reference evidence="11" key="1">
    <citation type="submission" date="2018-09" db="EMBL/GenBank/DDBJ databases">
        <authorList>
            <person name="Livingstone P.G."/>
            <person name="Whitworth D.E."/>
        </authorList>
    </citation>
    <scope>NUCLEOTIDE SEQUENCE [LARGE SCALE GENOMIC DNA]</scope>
    <source>
        <strain evidence="11">CA043D</strain>
    </source>
</reference>
<keyword evidence="2 6" id="KW-0031">Aminopeptidase</keyword>
<feature type="binding site" evidence="6">
    <location>
        <position position="179"/>
    </location>
    <ligand>
        <name>a divalent metal cation</name>
        <dbReference type="ChEBI" id="CHEBI:60240"/>
        <label>1</label>
    </ligand>
</feature>
<evidence type="ECO:0000259" key="9">
    <source>
        <dbReference type="Pfam" id="PF00557"/>
    </source>
</evidence>
<gene>
    <name evidence="6 10" type="primary">map</name>
    <name evidence="10" type="ORF">D7X32_29880</name>
</gene>
<feature type="region of interest" description="Disordered" evidence="8">
    <location>
        <begin position="69"/>
        <end position="90"/>
    </location>
</feature>
<dbReference type="InterPro" id="IPR000994">
    <property type="entry name" value="Pept_M24"/>
</dbReference>
<organism evidence="10 11">
    <name type="scientific">Corallococcus carmarthensis</name>
    <dbReference type="NCBI Taxonomy" id="2316728"/>
    <lineage>
        <taxon>Bacteria</taxon>
        <taxon>Pseudomonadati</taxon>
        <taxon>Myxococcota</taxon>
        <taxon>Myxococcia</taxon>
        <taxon>Myxococcales</taxon>
        <taxon>Cystobacterineae</taxon>
        <taxon>Myxococcaceae</taxon>
        <taxon>Corallococcus</taxon>
    </lineage>
</organism>
<evidence type="ECO:0000256" key="8">
    <source>
        <dbReference type="SAM" id="MobiDB-lite"/>
    </source>
</evidence>
<sequence length="333" mass="36224">MTTATPRTAPAVLPGPNDACWCGSGSKYKKCHRGADTVEARKKGPDTNRKGVRPGLVSPRRVVPLTIGRPDYADSVAGRPSRSRNEPDVKSPDVIARMRRACQAAAQVLVETAQHVRVGITTDELDAIAHEAYLKRGGYPSTLNYHKFPKSLCTSVNEVICHGIPDSRALEDGDIVNLDITIYLDGVHGDCSATYLVGNVEPQHQRLVQIAKECLDIGIAAVKPGRPISDIGRAVEAHAVKNGTSVVRAYCGHGIGETFHTALQVPHYYEPEADTIMQPGMIFTVEPMINQGHWDHRTWNDDWTVVTADGLRSAQFEHTLLVTDTGAEILTVP</sequence>
<accession>A0A3A8K7D3</accession>
<dbReference type="InterPro" id="IPR004027">
    <property type="entry name" value="SEC_C_motif"/>
</dbReference>
<evidence type="ECO:0000256" key="6">
    <source>
        <dbReference type="HAMAP-Rule" id="MF_01974"/>
    </source>
</evidence>
<evidence type="ECO:0000313" key="10">
    <source>
        <dbReference type="EMBL" id="RKG98351.1"/>
    </source>
</evidence>
<feature type="domain" description="Peptidase M24" evidence="9">
    <location>
        <begin position="97"/>
        <end position="324"/>
    </location>
</feature>
<keyword evidence="3 6" id="KW-0645">Protease</keyword>
<feature type="region of interest" description="Disordered" evidence="8">
    <location>
        <begin position="33"/>
        <end position="55"/>
    </location>
</feature>
<dbReference type="CDD" id="cd01086">
    <property type="entry name" value="MetAP1"/>
    <property type="match status" value="1"/>
</dbReference>